<dbReference type="PANTHER" id="PTHR11851:SF190">
    <property type="entry name" value="MITOCHONDRIAL-PROCESSING PEPTIDASE SUBUNIT ALPHA"/>
    <property type="match status" value="1"/>
</dbReference>
<dbReference type="SUPFAM" id="SSF63411">
    <property type="entry name" value="LuxS/MPP-like metallohydrolase"/>
    <property type="match status" value="1"/>
</dbReference>
<protein>
    <submittedName>
        <fullName evidence="3">Mitochondrial-processing peptidase subunit alpha-like</fullName>
    </submittedName>
</protein>
<sequence length="241" mass="26636">CSAFARIPQLWAYLPFGARLPSAFQSTLFDRHVQSCSFTNQVSNDFPALVLLPQKYKSSGGLFGWLLRDRSISSPLDFPLSDVNLPSPLPDYVESTPESAINSLSGTVLEKFVSENYTAARIVLAVSGVEHEELLSIAEPLLSDLRSVPREVPKSVYNGGDYRHQGDTGELPGGWHKEKDAMASTVLQNHYVDLDGRIVWLMIYFFEGSNFVPKAFDIAASELLAIATPEKVEQGQLDRAK</sequence>
<dbReference type="GO" id="GO:0046872">
    <property type="term" value="F:metal ion binding"/>
    <property type="evidence" value="ECO:0007669"/>
    <property type="project" value="InterPro"/>
</dbReference>
<dbReference type="AlphaFoldDB" id="A0A6J1HLM1"/>
<gene>
    <name evidence="3" type="primary">LOC111465333</name>
</gene>
<name>A0A6J1HLM1_CUCMA</name>
<evidence type="ECO:0000313" key="2">
    <source>
        <dbReference type="Proteomes" id="UP000504608"/>
    </source>
</evidence>
<proteinExistence type="predicted"/>
<dbReference type="OrthoDB" id="10251424at2759"/>
<dbReference type="Pfam" id="PF05193">
    <property type="entry name" value="Peptidase_M16_C"/>
    <property type="match status" value="1"/>
</dbReference>
<dbReference type="RefSeq" id="XP_022965416.1">
    <property type="nucleotide sequence ID" value="XM_023109648.1"/>
</dbReference>
<dbReference type="GO" id="GO:0005739">
    <property type="term" value="C:mitochondrion"/>
    <property type="evidence" value="ECO:0007669"/>
    <property type="project" value="TreeGrafter"/>
</dbReference>
<dbReference type="KEGG" id="cmax:111465333"/>
<feature type="non-terminal residue" evidence="3">
    <location>
        <position position="1"/>
    </location>
</feature>
<dbReference type="InterPro" id="IPR007863">
    <property type="entry name" value="Peptidase_M16_C"/>
</dbReference>
<dbReference type="GeneID" id="111465333"/>
<evidence type="ECO:0000259" key="1">
    <source>
        <dbReference type="Pfam" id="PF05193"/>
    </source>
</evidence>
<dbReference type="Gene3D" id="3.30.830.10">
    <property type="entry name" value="Metalloenzyme, LuxS/M16 peptidase-like"/>
    <property type="match status" value="1"/>
</dbReference>
<organism evidence="2 3">
    <name type="scientific">Cucurbita maxima</name>
    <name type="common">Pumpkin</name>
    <name type="synonym">Winter squash</name>
    <dbReference type="NCBI Taxonomy" id="3661"/>
    <lineage>
        <taxon>Eukaryota</taxon>
        <taxon>Viridiplantae</taxon>
        <taxon>Streptophyta</taxon>
        <taxon>Embryophyta</taxon>
        <taxon>Tracheophyta</taxon>
        <taxon>Spermatophyta</taxon>
        <taxon>Magnoliopsida</taxon>
        <taxon>eudicotyledons</taxon>
        <taxon>Gunneridae</taxon>
        <taxon>Pentapetalae</taxon>
        <taxon>rosids</taxon>
        <taxon>fabids</taxon>
        <taxon>Cucurbitales</taxon>
        <taxon>Cucurbitaceae</taxon>
        <taxon>Cucurbiteae</taxon>
        <taxon>Cucurbita</taxon>
    </lineage>
</organism>
<feature type="domain" description="Peptidase M16 C-terminal" evidence="1">
    <location>
        <begin position="105"/>
        <end position="168"/>
    </location>
</feature>
<accession>A0A6J1HLM1</accession>
<reference evidence="3" key="1">
    <citation type="submission" date="2025-08" db="UniProtKB">
        <authorList>
            <consortium name="RefSeq"/>
        </authorList>
    </citation>
    <scope>IDENTIFICATION</scope>
    <source>
        <tissue evidence="3">Young leaves</tissue>
    </source>
</reference>
<keyword evidence="2" id="KW-1185">Reference proteome</keyword>
<dbReference type="InterPro" id="IPR011249">
    <property type="entry name" value="Metalloenz_LuxS/M16"/>
</dbReference>
<dbReference type="PANTHER" id="PTHR11851">
    <property type="entry name" value="METALLOPROTEASE"/>
    <property type="match status" value="1"/>
</dbReference>
<dbReference type="Proteomes" id="UP000504608">
    <property type="component" value="Unplaced"/>
</dbReference>
<evidence type="ECO:0000313" key="3">
    <source>
        <dbReference type="RefSeq" id="XP_022965416.1"/>
    </source>
</evidence>
<dbReference type="InterPro" id="IPR050361">
    <property type="entry name" value="MPP/UQCRC_Complex"/>
</dbReference>